<proteinExistence type="predicted"/>
<dbReference type="Proteomes" id="UP001242480">
    <property type="component" value="Unassembled WGS sequence"/>
</dbReference>
<dbReference type="EMBL" id="JAUSVX010000001">
    <property type="protein sequence ID" value="MDQ0467934.1"/>
    <property type="molecule type" value="Genomic_DNA"/>
</dbReference>
<dbReference type="RefSeq" id="WP_307268293.1">
    <property type="nucleotide sequence ID" value="NZ_JAUSVX010000001.1"/>
</dbReference>
<sequence>MLDRLHKFIRTFSSEGRAKPRIVFDENDHRLAAAGLLVHAMNSDGVESPVERRRLASLLKERFSLDDEETRALIAAADMRNREAIDFNAFTDVVKRAYNAEGRKRIIEMMWDMAFADGVLHEFEDNMVWRVAEILEVPATQRILIRKKVAAARGVDATGMGE</sequence>
<gene>
    <name evidence="2" type="ORF">QO011_000929</name>
</gene>
<accession>A0ABU0J0Z4</accession>
<dbReference type="Gene3D" id="1.10.3680.10">
    <property type="entry name" value="TerB-like"/>
    <property type="match status" value="1"/>
</dbReference>
<dbReference type="CDD" id="cd07313">
    <property type="entry name" value="terB_like_2"/>
    <property type="match status" value="1"/>
</dbReference>
<evidence type="ECO:0000259" key="1">
    <source>
        <dbReference type="Pfam" id="PF05099"/>
    </source>
</evidence>
<name>A0ABU0J0Z4_9HYPH</name>
<dbReference type="Pfam" id="PF05099">
    <property type="entry name" value="TerB"/>
    <property type="match status" value="1"/>
</dbReference>
<comment type="caution">
    <text evidence="2">The sequence shown here is derived from an EMBL/GenBank/DDBJ whole genome shotgun (WGS) entry which is preliminary data.</text>
</comment>
<dbReference type="InterPro" id="IPR007791">
    <property type="entry name" value="DjlA_N"/>
</dbReference>
<organism evidence="2 3">
    <name type="scientific">Labrys wisconsinensis</name>
    <dbReference type="NCBI Taxonomy" id="425677"/>
    <lineage>
        <taxon>Bacteria</taxon>
        <taxon>Pseudomonadati</taxon>
        <taxon>Pseudomonadota</taxon>
        <taxon>Alphaproteobacteria</taxon>
        <taxon>Hyphomicrobiales</taxon>
        <taxon>Xanthobacteraceae</taxon>
        <taxon>Labrys</taxon>
    </lineage>
</organism>
<dbReference type="InterPro" id="IPR029024">
    <property type="entry name" value="TerB-like"/>
</dbReference>
<reference evidence="2 3" key="1">
    <citation type="submission" date="2023-07" db="EMBL/GenBank/DDBJ databases">
        <title>Genomic Encyclopedia of Type Strains, Phase IV (KMG-IV): sequencing the most valuable type-strain genomes for metagenomic binning, comparative biology and taxonomic classification.</title>
        <authorList>
            <person name="Goeker M."/>
        </authorList>
    </citation>
    <scope>NUCLEOTIDE SEQUENCE [LARGE SCALE GENOMIC DNA]</scope>
    <source>
        <strain evidence="2 3">DSM 19619</strain>
    </source>
</reference>
<keyword evidence="3" id="KW-1185">Reference proteome</keyword>
<evidence type="ECO:0000313" key="3">
    <source>
        <dbReference type="Proteomes" id="UP001242480"/>
    </source>
</evidence>
<dbReference type="SUPFAM" id="SSF158682">
    <property type="entry name" value="TerB-like"/>
    <property type="match status" value="1"/>
</dbReference>
<evidence type="ECO:0000313" key="2">
    <source>
        <dbReference type="EMBL" id="MDQ0467934.1"/>
    </source>
</evidence>
<feature type="domain" description="Co-chaperone DjlA N-terminal" evidence="1">
    <location>
        <begin position="30"/>
        <end position="146"/>
    </location>
</feature>
<protein>
    <submittedName>
        <fullName evidence="2">Tellurite resistance protein B-like protein</fullName>
    </submittedName>
</protein>